<proteinExistence type="predicted"/>
<evidence type="ECO:0000313" key="2">
    <source>
        <dbReference type="EMBL" id="RAY19302.1"/>
    </source>
</evidence>
<feature type="non-terminal residue" evidence="2">
    <location>
        <position position="1"/>
    </location>
</feature>
<dbReference type="RefSeq" id="WP_146749158.1">
    <property type="nucleotide sequence ID" value="NZ_QMCK01000113.1"/>
</dbReference>
<comment type="caution">
    <text evidence="2">The sequence shown here is derived from an EMBL/GenBank/DDBJ whole genome shotgun (WGS) entry which is preliminary data.</text>
</comment>
<organism evidence="2 3">
    <name type="scientific">Enterobacter kobei</name>
    <dbReference type="NCBI Taxonomy" id="208224"/>
    <lineage>
        <taxon>Bacteria</taxon>
        <taxon>Pseudomonadati</taxon>
        <taxon>Pseudomonadota</taxon>
        <taxon>Gammaproteobacteria</taxon>
        <taxon>Enterobacterales</taxon>
        <taxon>Enterobacteriaceae</taxon>
        <taxon>Enterobacter</taxon>
        <taxon>Enterobacter cloacae complex</taxon>
    </lineage>
</organism>
<dbReference type="InterPro" id="IPR001538">
    <property type="entry name" value="Man6P_isomerase-2_C"/>
</dbReference>
<sequence length="29" mass="3220">LSNPGKINLEVLEIQFGSYLGEDDVLRIS</sequence>
<dbReference type="EMBL" id="QMCK01000113">
    <property type="protein sequence ID" value="RAY19302.1"/>
    <property type="molecule type" value="Genomic_DNA"/>
</dbReference>
<name>A0ABX9EYJ5_9ENTR</name>
<gene>
    <name evidence="2" type="ORF">DP181_24060</name>
</gene>
<feature type="domain" description="Mannose-6-phosphate isomerase type II C-terminal" evidence="1">
    <location>
        <begin position="1"/>
        <end position="28"/>
    </location>
</feature>
<dbReference type="Proteomes" id="UP000250603">
    <property type="component" value="Unassembled WGS sequence"/>
</dbReference>
<evidence type="ECO:0000313" key="3">
    <source>
        <dbReference type="Proteomes" id="UP000250603"/>
    </source>
</evidence>
<accession>A0ABX9EYJ5</accession>
<keyword evidence="3" id="KW-1185">Reference proteome</keyword>
<dbReference type="Pfam" id="PF01050">
    <property type="entry name" value="MannoseP_isomer"/>
    <property type="match status" value="1"/>
</dbReference>
<evidence type="ECO:0000259" key="1">
    <source>
        <dbReference type="Pfam" id="PF01050"/>
    </source>
</evidence>
<protein>
    <recommendedName>
        <fullName evidence="1">Mannose-6-phosphate isomerase type II C-terminal domain-containing protein</fullName>
    </recommendedName>
</protein>
<reference evidence="2 3" key="1">
    <citation type="submission" date="2018-06" db="EMBL/GenBank/DDBJ databases">
        <title>ACT-28, a chromosomally-encoded AmpC with carbapenemase activity from Enterobacter kobei.</title>
        <authorList>
            <person name="Jousset A.B."/>
            <person name="Oueslati S."/>
            <person name="Bernabeu S."/>
            <person name="Takissian J."/>
            <person name="Creton E."/>
            <person name="Vogel A."/>
            <person name="Cotellon G."/>
            <person name="Bonnin R.A."/>
            <person name="Dortet L."/>
            <person name="Naas T."/>
        </authorList>
    </citation>
    <scope>NUCLEOTIDE SEQUENCE [LARGE SCALE GENOMIC DNA]</scope>
    <source>
        <strain evidence="2 3">149H6</strain>
    </source>
</reference>